<evidence type="ECO:0000256" key="3">
    <source>
        <dbReference type="ARBA" id="ARBA00014635"/>
    </source>
</evidence>
<evidence type="ECO:0000256" key="6">
    <source>
        <dbReference type="ARBA" id="ARBA00023136"/>
    </source>
</evidence>
<feature type="transmembrane region" description="Helical" evidence="8">
    <location>
        <begin position="167"/>
        <end position="188"/>
    </location>
</feature>
<sequence length="320" mass="37322">MVSLSSNFRQPGGTFFGEESNNSNADDDPLIDTMPILPHEPVVNQWMAEEMKKFRAIKTPKAILLAKFLYICLALAAYLLPVLCKDKKCGEEATTLVQYIHGAMWFLLFLVHHYLNYEHNNSLLHGYFNFHLETRSLPNAILVVLSKVLDTACGHKDSCKMFTKAHYLQLLISLEVIIALIFLVIYLVKTLRFNKAKEVPDFMRSSTAPHTLTTSHEVGYRPSYETQKNKAITLMWYEIYFWRQKRRDLCVDIIHLNDKLEQIMAQNELPPAFDFKSWSMGQCWNEVYQLRSGYTSLLKERQNLVNRLKDNIQHERLRIN</sequence>
<dbReference type="InterPro" id="IPR029399">
    <property type="entry name" value="TMEM192"/>
</dbReference>
<keyword evidence="4 8" id="KW-0812">Transmembrane</keyword>
<dbReference type="PANTHER" id="PTHR31592">
    <property type="entry name" value="TRANSMEMBRANE PROTEIN 192"/>
    <property type="match status" value="1"/>
</dbReference>
<evidence type="ECO:0000256" key="7">
    <source>
        <dbReference type="SAM" id="MobiDB-lite"/>
    </source>
</evidence>
<evidence type="ECO:0000256" key="2">
    <source>
        <dbReference type="ARBA" id="ARBA00006314"/>
    </source>
</evidence>
<dbReference type="Pfam" id="PF14802">
    <property type="entry name" value="TMEM192"/>
    <property type="match status" value="1"/>
</dbReference>
<dbReference type="AlphaFoldDB" id="A0ABD0KVS9"/>
<accession>A0ABD0KVS9</accession>
<keyword evidence="6 8" id="KW-0472">Membrane</keyword>
<feature type="transmembrane region" description="Helical" evidence="8">
    <location>
        <begin position="62"/>
        <end position="84"/>
    </location>
</feature>
<dbReference type="GO" id="GO:0016020">
    <property type="term" value="C:membrane"/>
    <property type="evidence" value="ECO:0007669"/>
    <property type="project" value="UniProtKB-SubCell"/>
</dbReference>
<dbReference type="Proteomes" id="UP001519460">
    <property type="component" value="Unassembled WGS sequence"/>
</dbReference>
<keyword evidence="5 8" id="KW-1133">Transmembrane helix</keyword>
<feature type="region of interest" description="Disordered" evidence="7">
    <location>
        <begin position="1"/>
        <end position="23"/>
    </location>
</feature>
<comment type="caution">
    <text evidence="9">The sequence shown here is derived from an EMBL/GenBank/DDBJ whole genome shotgun (WGS) entry which is preliminary data.</text>
</comment>
<dbReference type="PANTHER" id="PTHR31592:SF1">
    <property type="entry name" value="TRANSMEMBRANE PROTEIN 192"/>
    <property type="match status" value="1"/>
</dbReference>
<evidence type="ECO:0000256" key="8">
    <source>
        <dbReference type="SAM" id="Phobius"/>
    </source>
</evidence>
<comment type="similarity">
    <text evidence="2">Belongs to the TMEM192 family.</text>
</comment>
<comment type="subcellular location">
    <subcellularLocation>
        <location evidence="1">Membrane</location>
        <topology evidence="1">Multi-pass membrane protein</topology>
    </subcellularLocation>
</comment>
<evidence type="ECO:0000256" key="4">
    <source>
        <dbReference type="ARBA" id="ARBA00022692"/>
    </source>
</evidence>
<protein>
    <recommendedName>
        <fullName evidence="3">Transmembrane protein 192</fullName>
    </recommendedName>
</protein>
<proteinExistence type="inferred from homology"/>
<organism evidence="9 10">
    <name type="scientific">Batillaria attramentaria</name>
    <dbReference type="NCBI Taxonomy" id="370345"/>
    <lineage>
        <taxon>Eukaryota</taxon>
        <taxon>Metazoa</taxon>
        <taxon>Spiralia</taxon>
        <taxon>Lophotrochozoa</taxon>
        <taxon>Mollusca</taxon>
        <taxon>Gastropoda</taxon>
        <taxon>Caenogastropoda</taxon>
        <taxon>Sorbeoconcha</taxon>
        <taxon>Cerithioidea</taxon>
        <taxon>Batillariidae</taxon>
        <taxon>Batillaria</taxon>
    </lineage>
</organism>
<reference evidence="9 10" key="1">
    <citation type="journal article" date="2023" name="Sci. Data">
        <title>Genome assembly of the Korean intertidal mud-creeper Batillaria attramentaria.</title>
        <authorList>
            <person name="Patra A.K."/>
            <person name="Ho P.T."/>
            <person name="Jun S."/>
            <person name="Lee S.J."/>
            <person name="Kim Y."/>
            <person name="Won Y.J."/>
        </authorList>
    </citation>
    <scope>NUCLEOTIDE SEQUENCE [LARGE SCALE GENOMIC DNA]</scope>
    <source>
        <strain evidence="9">Wonlab-2016</strain>
    </source>
</reference>
<dbReference type="EMBL" id="JACVVK020000120">
    <property type="protein sequence ID" value="KAK7491013.1"/>
    <property type="molecule type" value="Genomic_DNA"/>
</dbReference>
<name>A0ABD0KVS9_9CAEN</name>
<keyword evidence="10" id="KW-1185">Reference proteome</keyword>
<evidence type="ECO:0000313" key="10">
    <source>
        <dbReference type="Proteomes" id="UP001519460"/>
    </source>
</evidence>
<gene>
    <name evidence="9" type="ORF">BaRGS_00017709</name>
</gene>
<evidence type="ECO:0000256" key="1">
    <source>
        <dbReference type="ARBA" id="ARBA00004141"/>
    </source>
</evidence>
<evidence type="ECO:0000313" key="9">
    <source>
        <dbReference type="EMBL" id="KAK7491013.1"/>
    </source>
</evidence>
<feature type="transmembrane region" description="Helical" evidence="8">
    <location>
        <begin position="96"/>
        <end position="115"/>
    </location>
</feature>
<evidence type="ECO:0000256" key="5">
    <source>
        <dbReference type="ARBA" id="ARBA00022989"/>
    </source>
</evidence>